<evidence type="ECO:0000313" key="6">
    <source>
        <dbReference type="EMBL" id="KAL0057792.1"/>
    </source>
</evidence>
<keyword evidence="3" id="KW-0862">Zinc</keyword>
<name>A0ABR2ZBE3_9AGAR</name>
<keyword evidence="1" id="KW-0479">Metal-binding</keyword>
<organism evidence="6 7">
    <name type="scientific">Marasmius tenuissimus</name>
    <dbReference type="NCBI Taxonomy" id="585030"/>
    <lineage>
        <taxon>Eukaryota</taxon>
        <taxon>Fungi</taxon>
        <taxon>Dikarya</taxon>
        <taxon>Basidiomycota</taxon>
        <taxon>Agaricomycotina</taxon>
        <taxon>Agaricomycetes</taxon>
        <taxon>Agaricomycetidae</taxon>
        <taxon>Agaricales</taxon>
        <taxon>Marasmiineae</taxon>
        <taxon>Marasmiaceae</taxon>
        <taxon>Marasmius</taxon>
    </lineage>
</organism>
<reference evidence="6 7" key="1">
    <citation type="submission" date="2024-05" db="EMBL/GenBank/DDBJ databases">
        <title>A draft genome resource for the thread blight pathogen Marasmius tenuissimus strain MS-2.</title>
        <authorList>
            <person name="Yulfo-Soto G.E."/>
            <person name="Baruah I.K."/>
            <person name="Amoako-Attah I."/>
            <person name="Bukari Y."/>
            <person name="Meinhardt L.W."/>
            <person name="Bailey B.A."/>
            <person name="Cohen S.P."/>
        </authorList>
    </citation>
    <scope>NUCLEOTIDE SEQUENCE [LARGE SCALE GENOMIC DNA]</scope>
    <source>
        <strain evidence="6 7">MS-2</strain>
    </source>
</reference>
<dbReference type="Gene3D" id="6.10.140.2220">
    <property type="match status" value="1"/>
</dbReference>
<comment type="caution">
    <text evidence="6">The sequence shown here is derived from an EMBL/GenBank/DDBJ whole genome shotgun (WGS) entry which is preliminary data.</text>
</comment>
<dbReference type="SUPFAM" id="SSF144232">
    <property type="entry name" value="HIT/MYND zinc finger-like"/>
    <property type="match status" value="1"/>
</dbReference>
<evidence type="ECO:0000256" key="1">
    <source>
        <dbReference type="ARBA" id="ARBA00022723"/>
    </source>
</evidence>
<dbReference type="InterPro" id="IPR002893">
    <property type="entry name" value="Znf_MYND"/>
</dbReference>
<evidence type="ECO:0000256" key="2">
    <source>
        <dbReference type="ARBA" id="ARBA00022771"/>
    </source>
</evidence>
<evidence type="ECO:0000256" key="4">
    <source>
        <dbReference type="PROSITE-ProRule" id="PRU00134"/>
    </source>
</evidence>
<evidence type="ECO:0000256" key="3">
    <source>
        <dbReference type="ARBA" id="ARBA00022833"/>
    </source>
</evidence>
<keyword evidence="7" id="KW-1185">Reference proteome</keyword>
<sequence length="628" mass="70839">MDVTSLKVFVAGVLTGYDTDPLKLAILLRTFLHILNPKNIPVRVTPPTDDPEDASEKALVAFKGLSLNPIEETLQSRPDLRELVIESFGGLVKWANYLCKQRMKDPKKASELSKTIHLAFANFYTVEAIRNGIKSSTETGVHAMLFRYWMECPDTDSYRDYYADLFQKISHEITWEQLNTLGDIGKDPEQPVEIPNAIRDRFRALLNENPMPARSISLMVNLMSATMRFPGHYFTNLMLDRNAVGMLTTALCKAIKLIDDESSEKVYKVQLLSVICASIVSLRFQLIRGLGFPYIRQAVRNGFIDAIVTLGQLDMLEKLDKFTKGCLQHIIGHTLVRGLVIGSVVSVTSNALEAAEKKYGEDLKISKSYLAGDWMDLLMASGTRKVLLDILPSEKQTFKPCAWDGCSVSGKMKDLKRCGGCLIASYCSVECQRKHWKNGHKSYCRLKQQEREENEAEGGQMMFSSSDVQFIRNLALADIRTHLCHLEALAAKKFPKTPGSHLVLYLDYTDPEIPLGKCDLKNTVFDYEFTDPCDEDPLRKLQNAELIKMPRGNPEMYTFIEVSFILGEQVTKRNFMTGPNMFGRGQFLQTDDGKIRSGRCPNNEIRGDLLHPENLALLENLMKVFGVT</sequence>
<dbReference type="EMBL" id="JBBXMP010000433">
    <property type="protein sequence ID" value="KAL0057792.1"/>
    <property type="molecule type" value="Genomic_DNA"/>
</dbReference>
<dbReference type="Proteomes" id="UP001437256">
    <property type="component" value="Unassembled WGS sequence"/>
</dbReference>
<evidence type="ECO:0000259" key="5">
    <source>
        <dbReference type="PROSITE" id="PS50865"/>
    </source>
</evidence>
<dbReference type="Pfam" id="PF01753">
    <property type="entry name" value="zf-MYND"/>
    <property type="match status" value="1"/>
</dbReference>
<protein>
    <recommendedName>
        <fullName evidence="5">MYND-type domain-containing protein</fullName>
    </recommendedName>
</protein>
<keyword evidence="2 4" id="KW-0863">Zinc-finger</keyword>
<feature type="domain" description="MYND-type" evidence="5">
    <location>
        <begin position="406"/>
        <end position="444"/>
    </location>
</feature>
<gene>
    <name evidence="6" type="ORF">AAF712_015550</name>
</gene>
<evidence type="ECO:0000313" key="7">
    <source>
        <dbReference type="Proteomes" id="UP001437256"/>
    </source>
</evidence>
<dbReference type="PROSITE" id="PS50865">
    <property type="entry name" value="ZF_MYND_2"/>
    <property type="match status" value="1"/>
</dbReference>
<accession>A0ABR2ZBE3</accession>
<proteinExistence type="predicted"/>